<evidence type="ECO:0000313" key="3">
    <source>
        <dbReference type="Proteomes" id="UP000654604"/>
    </source>
</evidence>
<dbReference type="PANTHER" id="PTHR34215">
    <property type="entry name" value="BLL0784 PROTEIN"/>
    <property type="match status" value="1"/>
</dbReference>
<accession>A0ABR9V2U8</accession>
<dbReference type="InterPro" id="IPR007393">
    <property type="entry name" value="YlxR_dom"/>
</dbReference>
<dbReference type="EMBL" id="JADEWC010000009">
    <property type="protein sequence ID" value="MBE9222222.1"/>
    <property type="molecule type" value="Genomic_DNA"/>
</dbReference>
<evidence type="ECO:0000259" key="1">
    <source>
        <dbReference type="Pfam" id="PF04296"/>
    </source>
</evidence>
<dbReference type="PANTHER" id="PTHR34215:SF1">
    <property type="entry name" value="YLXR DOMAIN-CONTAINING PROTEIN"/>
    <property type="match status" value="1"/>
</dbReference>
<keyword evidence="3" id="KW-1185">Reference proteome</keyword>
<dbReference type="SUPFAM" id="SSF64376">
    <property type="entry name" value="YlxR-like"/>
    <property type="match status" value="1"/>
</dbReference>
<comment type="caution">
    <text evidence="2">The sequence shown here is derived from an EMBL/GenBank/DDBJ whole genome shotgun (WGS) entry which is preliminary data.</text>
</comment>
<sequence>MPPKNYRRCVSCGLISSKHDFIRVVRNFPSHHITINQGMGRSAYVCPRLECITIAQKKKRLGRTLRTTMPPEIYDQLKSRC</sequence>
<reference evidence="2 3" key="1">
    <citation type="submission" date="2020-10" db="EMBL/GenBank/DDBJ databases">
        <authorList>
            <person name="Castelo-Branco R."/>
            <person name="Eusebio N."/>
            <person name="Adriana R."/>
            <person name="Vieira A."/>
            <person name="Brugerolle De Fraissinette N."/>
            <person name="Rezende De Castro R."/>
            <person name="Schneider M.P."/>
            <person name="Vasconcelos V."/>
            <person name="Leao P.N."/>
        </authorList>
    </citation>
    <scope>NUCLEOTIDE SEQUENCE [LARGE SCALE GENOMIC DNA]</scope>
    <source>
        <strain evidence="2 3">LEGE 03274</strain>
    </source>
</reference>
<dbReference type="InterPro" id="IPR035931">
    <property type="entry name" value="YlxR-like_sf"/>
</dbReference>
<name>A0ABR9V2U8_9CHRO</name>
<proteinExistence type="predicted"/>
<organism evidence="2 3">
    <name type="scientific">Cyanobacterium stanieri LEGE 03274</name>
    <dbReference type="NCBI Taxonomy" id="1828756"/>
    <lineage>
        <taxon>Bacteria</taxon>
        <taxon>Bacillati</taxon>
        <taxon>Cyanobacteriota</taxon>
        <taxon>Cyanophyceae</taxon>
        <taxon>Oscillatoriophycideae</taxon>
        <taxon>Chroococcales</taxon>
        <taxon>Geminocystaceae</taxon>
        <taxon>Cyanobacterium</taxon>
    </lineage>
</organism>
<dbReference type="RefSeq" id="WP_193800382.1">
    <property type="nucleotide sequence ID" value="NZ_JADEWC010000009.1"/>
</dbReference>
<gene>
    <name evidence="2" type="ORF">IQ215_05880</name>
</gene>
<evidence type="ECO:0000313" key="2">
    <source>
        <dbReference type="EMBL" id="MBE9222222.1"/>
    </source>
</evidence>
<protein>
    <submittedName>
        <fullName evidence="2">YlxR family protein</fullName>
    </submittedName>
</protein>
<dbReference type="Gene3D" id="3.30.1230.10">
    <property type="entry name" value="YlxR-like"/>
    <property type="match status" value="1"/>
</dbReference>
<feature type="domain" description="YlxR" evidence="1">
    <location>
        <begin position="7"/>
        <end position="78"/>
    </location>
</feature>
<dbReference type="Proteomes" id="UP000654604">
    <property type="component" value="Unassembled WGS sequence"/>
</dbReference>
<dbReference type="Pfam" id="PF04296">
    <property type="entry name" value="YlxR"/>
    <property type="match status" value="1"/>
</dbReference>
<dbReference type="InterPro" id="IPR037465">
    <property type="entry name" value="YlxR"/>
</dbReference>